<dbReference type="Proteomes" id="UP000594015">
    <property type="component" value="Chromosome"/>
</dbReference>
<evidence type="ECO:0000313" key="2">
    <source>
        <dbReference type="Proteomes" id="UP000594015"/>
    </source>
</evidence>
<gene>
    <name evidence="1" type="ORF">WN72_27755</name>
</gene>
<protein>
    <submittedName>
        <fullName evidence="1">Uncharacterized protein</fullName>
    </submittedName>
</protein>
<accession>A0AAE7NUF6</accession>
<dbReference type="AlphaFoldDB" id="A0AAE7NUF6"/>
<sequence length="340" mass="37301">MQGCSIHPAPEDVTGVNTYHIVRQIRCEAREAIKSVVLERLDALARHDDKIAQDVLQRYQDDPESIADFTPAVFRGPQYEAVRHAFNVIYSAAIAYNFDLTMTEDNNLGTTINTIGPWTQRFNLGLGGNANRQRSNERTFTISDTFDFLMRTLNRPGQVRKQRYCEGFIVTQANYVYPIAGRIGVDKSVRTFLELTYFGNLAGDKDNPGGSNAPNMADKLTFTTTLDATATPMVTFTPVSAGFQVADASITGTARRSDVHQVTIGLAILPSSVTEVAAIRSYVFSREVGVPAVASRNATTGAPITVGNRVTAVTTTLAEKYAVWAIDQLKSRELQLIPAR</sequence>
<name>A0AAE7NUF6_9BRAD</name>
<dbReference type="EMBL" id="CP030050">
    <property type="protein sequence ID" value="QOZ69690.1"/>
    <property type="molecule type" value="Genomic_DNA"/>
</dbReference>
<organism evidence="1 2">
    <name type="scientific">Bradyrhizobium arachidis</name>
    <dbReference type="NCBI Taxonomy" id="858423"/>
    <lineage>
        <taxon>Bacteria</taxon>
        <taxon>Pseudomonadati</taxon>
        <taxon>Pseudomonadota</taxon>
        <taxon>Alphaproteobacteria</taxon>
        <taxon>Hyphomicrobiales</taxon>
        <taxon>Nitrobacteraceae</taxon>
        <taxon>Bradyrhizobium</taxon>
    </lineage>
</organism>
<reference evidence="1 2" key="1">
    <citation type="submission" date="2018-06" db="EMBL/GenBank/DDBJ databases">
        <title>Comparative genomics of Bradyrhizobium nodulating Arachidis hypogaea.</title>
        <authorList>
            <person name="Li Y."/>
        </authorList>
    </citation>
    <scope>NUCLEOTIDE SEQUENCE [LARGE SCALE GENOMIC DNA]</scope>
    <source>
        <strain evidence="1 2">CCBAU 051107</strain>
    </source>
</reference>
<dbReference type="KEGG" id="barh:WN72_27755"/>
<evidence type="ECO:0000313" key="1">
    <source>
        <dbReference type="EMBL" id="QOZ69690.1"/>
    </source>
</evidence>
<proteinExistence type="predicted"/>